<dbReference type="AlphaFoldDB" id="A0A4D8PQ76"/>
<reference evidence="1 2" key="1">
    <citation type="submission" date="2018-09" db="EMBL/GenBank/DDBJ databases">
        <title>Whole genome based analysis of evolution and adaptive divergence in Indian and Brazilian strains of Azospirillum brasilense.</title>
        <authorList>
            <person name="Singh C."/>
            <person name="Tripathi A.K."/>
        </authorList>
    </citation>
    <scope>NUCLEOTIDE SEQUENCE [LARGE SCALE GENOMIC DNA]</scope>
    <source>
        <strain evidence="1 2">MTCC4036</strain>
    </source>
</reference>
<organism evidence="1 2">
    <name type="scientific">Azospirillum brasilense</name>
    <dbReference type="NCBI Taxonomy" id="192"/>
    <lineage>
        <taxon>Bacteria</taxon>
        <taxon>Pseudomonadati</taxon>
        <taxon>Pseudomonadota</taxon>
        <taxon>Alphaproteobacteria</taxon>
        <taxon>Rhodospirillales</taxon>
        <taxon>Azospirillaceae</taxon>
        <taxon>Azospirillum</taxon>
    </lineage>
</organism>
<accession>A0A4D8PQ76</accession>
<evidence type="ECO:0000313" key="1">
    <source>
        <dbReference type="EMBL" id="QCO00614.1"/>
    </source>
</evidence>
<dbReference type="EMBL" id="CP032330">
    <property type="protein sequence ID" value="QCO00614.1"/>
    <property type="molecule type" value="Genomic_DNA"/>
</dbReference>
<evidence type="ECO:0000313" key="2">
    <source>
        <dbReference type="Proteomes" id="UP000298596"/>
    </source>
</evidence>
<dbReference type="Proteomes" id="UP000298596">
    <property type="component" value="Chromosome"/>
</dbReference>
<proteinExistence type="predicted"/>
<sequence>MTAARRCKVLGKWRLIEADQWDRAYLDLVEPAYIRFDVDGRGEMVFGALHAGLECETGVSTIFFDFEGSDEMTPIRGTGTAELAEDGTLEVEISIHHGDEIQLKAHRW</sequence>
<protein>
    <recommendedName>
        <fullName evidence="3">Lipocalin-like domain-containing protein</fullName>
    </recommendedName>
</protein>
<name>A0A4D8PQ76_AZOBR</name>
<evidence type="ECO:0008006" key="3">
    <source>
        <dbReference type="Google" id="ProtNLM"/>
    </source>
</evidence>
<gene>
    <name evidence="1" type="ORF">D3867_00080</name>
</gene>